<evidence type="ECO:0000313" key="2">
    <source>
        <dbReference type="Proteomes" id="UP001283361"/>
    </source>
</evidence>
<keyword evidence="2" id="KW-1185">Reference proteome</keyword>
<evidence type="ECO:0000313" key="1">
    <source>
        <dbReference type="EMBL" id="KAK3698858.1"/>
    </source>
</evidence>
<protein>
    <submittedName>
        <fullName evidence="1">Uncharacterized protein</fullName>
    </submittedName>
</protein>
<dbReference type="Proteomes" id="UP001283361">
    <property type="component" value="Unassembled WGS sequence"/>
</dbReference>
<name>A0AAE0XNE1_9GAST</name>
<comment type="caution">
    <text evidence="1">The sequence shown here is derived from an EMBL/GenBank/DDBJ whole genome shotgun (WGS) entry which is preliminary data.</text>
</comment>
<reference evidence="1" key="1">
    <citation type="journal article" date="2023" name="G3 (Bethesda)">
        <title>A reference genome for the long-term kleptoplast-retaining sea slug Elysia crispata morphotype clarki.</title>
        <authorList>
            <person name="Eastman K.E."/>
            <person name="Pendleton A.L."/>
            <person name="Shaikh M.A."/>
            <person name="Suttiyut T."/>
            <person name="Ogas R."/>
            <person name="Tomko P."/>
            <person name="Gavelis G."/>
            <person name="Widhalm J.R."/>
            <person name="Wisecaver J.H."/>
        </authorList>
    </citation>
    <scope>NUCLEOTIDE SEQUENCE</scope>
    <source>
        <strain evidence="1">ECLA1</strain>
    </source>
</reference>
<gene>
    <name evidence="1" type="ORF">RRG08_028713</name>
</gene>
<accession>A0AAE0XNE1</accession>
<dbReference type="EMBL" id="JAWDGP010007966">
    <property type="protein sequence ID" value="KAK3698858.1"/>
    <property type="molecule type" value="Genomic_DNA"/>
</dbReference>
<proteinExistence type="predicted"/>
<dbReference type="AlphaFoldDB" id="A0AAE0XNE1"/>
<sequence length="89" mass="10833">MRETNHRPGRFYSPKNSRRAVGFTRVEEADSRLVDRLVVEPPGTECSIYWTWLLNHWWLSNHWWLPNRRPEKSGAKPAYHWFPFCYDNE</sequence>
<organism evidence="1 2">
    <name type="scientific">Elysia crispata</name>
    <name type="common">lettuce slug</name>
    <dbReference type="NCBI Taxonomy" id="231223"/>
    <lineage>
        <taxon>Eukaryota</taxon>
        <taxon>Metazoa</taxon>
        <taxon>Spiralia</taxon>
        <taxon>Lophotrochozoa</taxon>
        <taxon>Mollusca</taxon>
        <taxon>Gastropoda</taxon>
        <taxon>Heterobranchia</taxon>
        <taxon>Euthyneura</taxon>
        <taxon>Panpulmonata</taxon>
        <taxon>Sacoglossa</taxon>
        <taxon>Placobranchoidea</taxon>
        <taxon>Plakobranchidae</taxon>
        <taxon>Elysia</taxon>
    </lineage>
</organism>